<dbReference type="InterPro" id="IPR006665">
    <property type="entry name" value="OmpA-like"/>
</dbReference>
<dbReference type="NCBIfam" id="NF006545">
    <property type="entry name" value="PRK09039.1-4"/>
    <property type="match status" value="1"/>
</dbReference>
<evidence type="ECO:0000256" key="3">
    <source>
        <dbReference type="SAM" id="Phobius"/>
    </source>
</evidence>
<keyword evidence="6" id="KW-1185">Reference proteome</keyword>
<evidence type="ECO:0000256" key="1">
    <source>
        <dbReference type="PROSITE-ProRule" id="PRU00473"/>
    </source>
</evidence>
<dbReference type="Gene3D" id="1.10.287.1490">
    <property type="match status" value="1"/>
</dbReference>
<dbReference type="EMBL" id="JACIEK010000001">
    <property type="protein sequence ID" value="MBB3997459.1"/>
    <property type="molecule type" value="Genomic_DNA"/>
</dbReference>
<dbReference type="NCBIfam" id="NF006544">
    <property type="entry name" value="PRK09039.1-3"/>
    <property type="match status" value="1"/>
</dbReference>
<dbReference type="Proteomes" id="UP000542776">
    <property type="component" value="Unassembled WGS sequence"/>
</dbReference>
<feature type="coiled-coil region" evidence="2">
    <location>
        <begin position="54"/>
        <end position="102"/>
    </location>
</feature>
<evidence type="ECO:0000313" key="5">
    <source>
        <dbReference type="EMBL" id="MBB3997459.1"/>
    </source>
</evidence>
<dbReference type="GO" id="GO:0016020">
    <property type="term" value="C:membrane"/>
    <property type="evidence" value="ECO:0007669"/>
    <property type="project" value="UniProtKB-UniRule"/>
</dbReference>
<gene>
    <name evidence="5" type="ORF">GGR04_001280</name>
</gene>
<evidence type="ECO:0000256" key="2">
    <source>
        <dbReference type="SAM" id="Coils"/>
    </source>
</evidence>
<dbReference type="CDD" id="cd07185">
    <property type="entry name" value="OmpA_C-like"/>
    <property type="match status" value="1"/>
</dbReference>
<name>A0A7W6H4N7_9HYPH</name>
<dbReference type="PANTHER" id="PTHR30329">
    <property type="entry name" value="STATOR ELEMENT OF FLAGELLAR MOTOR COMPLEX"/>
    <property type="match status" value="1"/>
</dbReference>
<dbReference type="PANTHER" id="PTHR30329:SF21">
    <property type="entry name" value="LIPOPROTEIN YIAD-RELATED"/>
    <property type="match status" value="1"/>
</dbReference>
<sequence>MALSRRGRRREIDYWPGFVDALSTLLLAIMFLLSVFVIAQFLLSRDLSGRDTVLDRLNSQIAELNQLLSLERASATDFQDQIAALQASLAGAETDRSRLQAALDQGRAQAGAASAGQGAGELAAQVESERQVSAQARAQIDLLNQQLSALRQQIAALEDALGASESRDRESQTQIADLGRRLNVALAQRVQELARYRSDFFGRLREILADRENIRIVGDRFVFQSEVLFSSGADVLQPQGQDEMRQLAAAIIQLDREIPSDINWIIRVDGHTDNVPITGSGRFVDNWQLSTSRAAAVVRFLVENGVPANRLAATGFGEFQPLVAGDTPQDRARNRRIELKLTER</sequence>
<dbReference type="SUPFAM" id="SSF103088">
    <property type="entry name" value="OmpA-like"/>
    <property type="match status" value="1"/>
</dbReference>
<feature type="transmembrane region" description="Helical" evidence="3">
    <location>
        <begin position="21"/>
        <end position="43"/>
    </location>
</feature>
<feature type="domain" description="OmpA-like" evidence="4">
    <location>
        <begin position="217"/>
        <end position="344"/>
    </location>
</feature>
<comment type="caution">
    <text evidence="5">The sequence shown here is derived from an EMBL/GenBank/DDBJ whole genome shotgun (WGS) entry which is preliminary data.</text>
</comment>
<keyword evidence="2" id="KW-0175">Coiled coil</keyword>
<keyword evidence="3" id="KW-0812">Transmembrane</keyword>
<dbReference type="AlphaFoldDB" id="A0A7W6H4N7"/>
<dbReference type="Gene3D" id="3.30.1330.60">
    <property type="entry name" value="OmpA-like domain"/>
    <property type="match status" value="1"/>
</dbReference>
<dbReference type="NCBIfam" id="NF006543">
    <property type="entry name" value="PRK09039.1-2"/>
    <property type="match status" value="1"/>
</dbReference>
<accession>A0A7W6H4N7</accession>
<evidence type="ECO:0000259" key="4">
    <source>
        <dbReference type="PROSITE" id="PS51123"/>
    </source>
</evidence>
<dbReference type="Pfam" id="PF00691">
    <property type="entry name" value="OmpA"/>
    <property type="match status" value="1"/>
</dbReference>
<dbReference type="InterPro" id="IPR050330">
    <property type="entry name" value="Bact_OuterMem_StrucFunc"/>
</dbReference>
<reference evidence="5 6" key="1">
    <citation type="submission" date="2020-08" db="EMBL/GenBank/DDBJ databases">
        <title>Genomic Encyclopedia of Type Strains, Phase IV (KMG-IV): sequencing the most valuable type-strain genomes for metagenomic binning, comparative biology and taxonomic classification.</title>
        <authorList>
            <person name="Goeker M."/>
        </authorList>
    </citation>
    <scope>NUCLEOTIDE SEQUENCE [LARGE SCALE GENOMIC DNA]</scope>
    <source>
        <strain evidence="5 6">DSM 102238</strain>
    </source>
</reference>
<organism evidence="5 6">
    <name type="scientific">Aureimonas pseudogalii</name>
    <dbReference type="NCBI Taxonomy" id="1744844"/>
    <lineage>
        <taxon>Bacteria</taxon>
        <taxon>Pseudomonadati</taxon>
        <taxon>Pseudomonadota</taxon>
        <taxon>Alphaproteobacteria</taxon>
        <taxon>Hyphomicrobiales</taxon>
        <taxon>Aurantimonadaceae</taxon>
        <taxon>Aureimonas</taxon>
    </lineage>
</organism>
<protein>
    <submittedName>
        <fullName evidence="5">Chemotaxis protein MotB</fullName>
    </submittedName>
</protein>
<feature type="coiled-coil region" evidence="2">
    <location>
        <begin position="126"/>
        <end position="167"/>
    </location>
</feature>
<keyword evidence="1 3" id="KW-0472">Membrane</keyword>
<proteinExistence type="predicted"/>
<dbReference type="PROSITE" id="PS51123">
    <property type="entry name" value="OMPA_2"/>
    <property type="match status" value="1"/>
</dbReference>
<dbReference type="RefSeq" id="WP_183198916.1">
    <property type="nucleotide sequence ID" value="NZ_JACIEK010000001.1"/>
</dbReference>
<evidence type="ECO:0000313" key="6">
    <source>
        <dbReference type="Proteomes" id="UP000542776"/>
    </source>
</evidence>
<dbReference type="InterPro" id="IPR036737">
    <property type="entry name" value="OmpA-like_sf"/>
</dbReference>
<keyword evidence="3" id="KW-1133">Transmembrane helix</keyword>